<dbReference type="RefSeq" id="WP_064248421.1">
    <property type="nucleotide sequence ID" value="NZ_JAAXDH010000030.1"/>
</dbReference>
<organism evidence="2">
    <name type="scientific">Rhizobium leguminosarum</name>
    <dbReference type="NCBI Taxonomy" id="384"/>
    <lineage>
        <taxon>Bacteria</taxon>
        <taxon>Pseudomonadati</taxon>
        <taxon>Pseudomonadota</taxon>
        <taxon>Alphaproteobacteria</taxon>
        <taxon>Hyphomicrobiales</taxon>
        <taxon>Rhizobiaceae</taxon>
        <taxon>Rhizobium/Agrobacterium group</taxon>
        <taxon>Rhizobium</taxon>
    </lineage>
</organism>
<comment type="caution">
    <text evidence="2">The sequence shown here is derived from an EMBL/GenBank/DDBJ whole genome shotgun (WGS) entry which is preliminary data.</text>
</comment>
<protein>
    <recommendedName>
        <fullName evidence="1">DUF6894 domain-containing protein</fullName>
    </recommendedName>
</protein>
<accession>A0A179BP12</accession>
<reference evidence="2" key="1">
    <citation type="submission" date="2016-04" db="EMBL/GenBank/DDBJ databases">
        <title>Fast-growing isolate from the root nodules of Vavilovia formosa.</title>
        <authorList>
            <person name="Kimeklis A."/>
            <person name="Safronova V."/>
            <person name="Belimov A."/>
            <person name="Andronov E."/>
        </authorList>
    </citation>
    <scope>NUCLEOTIDE SEQUENCE [LARGE SCALE GENOMIC DNA]</scope>
    <source>
        <strain evidence="2">Vaf-46</strain>
    </source>
</reference>
<gene>
    <name evidence="2" type="ORF">A4U53_24870</name>
</gene>
<dbReference type="InterPro" id="IPR054189">
    <property type="entry name" value="DUF6894"/>
</dbReference>
<name>A0A179BP12_RHILE</name>
<evidence type="ECO:0000313" key="2">
    <source>
        <dbReference type="EMBL" id="OAP93517.1"/>
    </source>
</evidence>
<sequence length="78" mass="8615">MPRYFFHVRRNDVFEEDSEGIDLASPELACEEATLSAREIIAERIRTGEPADGGAFEITTEDGSLVATVPFRSAIRLA</sequence>
<dbReference type="Pfam" id="PF21834">
    <property type="entry name" value="DUF6894"/>
    <property type="match status" value="1"/>
</dbReference>
<dbReference type="AlphaFoldDB" id="A0A179BP12"/>
<evidence type="ECO:0000259" key="1">
    <source>
        <dbReference type="Pfam" id="PF21834"/>
    </source>
</evidence>
<proteinExistence type="predicted"/>
<feature type="domain" description="DUF6894" evidence="1">
    <location>
        <begin position="3"/>
        <end position="72"/>
    </location>
</feature>
<dbReference type="EMBL" id="LWBS01000283">
    <property type="protein sequence ID" value="OAP93517.1"/>
    <property type="molecule type" value="Genomic_DNA"/>
</dbReference>